<protein>
    <submittedName>
        <fullName evidence="1">Uncharacterized protein</fullName>
    </submittedName>
</protein>
<dbReference type="EMBL" id="AVOT02000199">
    <property type="protein sequence ID" value="MBW0461670.1"/>
    <property type="molecule type" value="Genomic_DNA"/>
</dbReference>
<comment type="caution">
    <text evidence="1">The sequence shown here is derived from an EMBL/GenBank/DDBJ whole genome shotgun (WGS) entry which is preliminary data.</text>
</comment>
<sequence>MNKPDPTMSNDMEMDLLLKADKQAEIFHQFSQLAERIRPRLAYDGVNFNSWSRSLFNAWKMYYNGDTDYFDQDTDDENHLRNLVAISFIENSTDYNVFDSITSPM</sequence>
<evidence type="ECO:0000313" key="2">
    <source>
        <dbReference type="Proteomes" id="UP000765509"/>
    </source>
</evidence>
<name>A0A9Q3BAW1_9BASI</name>
<gene>
    <name evidence="1" type="ORF">O181_001385</name>
</gene>
<evidence type="ECO:0000313" key="1">
    <source>
        <dbReference type="EMBL" id="MBW0461670.1"/>
    </source>
</evidence>
<dbReference type="AlphaFoldDB" id="A0A9Q3BAW1"/>
<proteinExistence type="predicted"/>
<keyword evidence="2" id="KW-1185">Reference proteome</keyword>
<organism evidence="1 2">
    <name type="scientific">Austropuccinia psidii MF-1</name>
    <dbReference type="NCBI Taxonomy" id="1389203"/>
    <lineage>
        <taxon>Eukaryota</taxon>
        <taxon>Fungi</taxon>
        <taxon>Dikarya</taxon>
        <taxon>Basidiomycota</taxon>
        <taxon>Pucciniomycotina</taxon>
        <taxon>Pucciniomycetes</taxon>
        <taxon>Pucciniales</taxon>
        <taxon>Sphaerophragmiaceae</taxon>
        <taxon>Austropuccinia</taxon>
    </lineage>
</organism>
<reference evidence="1" key="1">
    <citation type="submission" date="2021-03" db="EMBL/GenBank/DDBJ databases">
        <title>Draft genome sequence of rust myrtle Austropuccinia psidii MF-1, a brazilian biotype.</title>
        <authorList>
            <person name="Quecine M.C."/>
            <person name="Pachon D.M.R."/>
            <person name="Bonatelli M.L."/>
            <person name="Correr F.H."/>
            <person name="Franceschini L.M."/>
            <person name="Leite T.F."/>
            <person name="Margarido G.R.A."/>
            <person name="Almeida C.A."/>
            <person name="Ferrarezi J.A."/>
            <person name="Labate C.A."/>
        </authorList>
    </citation>
    <scope>NUCLEOTIDE SEQUENCE</scope>
    <source>
        <strain evidence="1">MF-1</strain>
    </source>
</reference>
<accession>A0A9Q3BAW1</accession>
<dbReference type="Proteomes" id="UP000765509">
    <property type="component" value="Unassembled WGS sequence"/>
</dbReference>